<protein>
    <recommendedName>
        <fullName evidence="3">AAA domain-containing protein</fullName>
    </recommendedName>
</protein>
<dbReference type="InterPro" id="IPR027417">
    <property type="entry name" value="P-loop_NTPase"/>
</dbReference>
<evidence type="ECO:0000313" key="2">
    <source>
        <dbReference type="Proteomes" id="UP000033815"/>
    </source>
</evidence>
<dbReference type="AlphaFoldDB" id="A0A837IHW8"/>
<dbReference type="Proteomes" id="UP000033815">
    <property type="component" value="Unassembled WGS sequence"/>
</dbReference>
<proteinExistence type="predicted"/>
<dbReference type="SUPFAM" id="SSF52540">
    <property type="entry name" value="P-loop containing nucleoside triphosphate hydrolases"/>
    <property type="match status" value="1"/>
</dbReference>
<gene>
    <name evidence="1" type="ORF">UW25_C0004G0102</name>
</gene>
<organism evidence="1 2">
    <name type="scientific">Candidatus Nomurabacteria bacterium GW2011_GWB1_44_12</name>
    <dbReference type="NCBI Taxonomy" id="1618748"/>
    <lineage>
        <taxon>Bacteria</taxon>
        <taxon>Candidatus Nomuraibacteriota</taxon>
    </lineage>
</organism>
<comment type="caution">
    <text evidence="1">The sequence shown here is derived from an EMBL/GenBank/DDBJ whole genome shotgun (WGS) entry which is preliminary data.</text>
</comment>
<accession>A0A837IHW8</accession>
<reference evidence="1 2" key="1">
    <citation type="journal article" date="2015" name="Nature">
        <title>rRNA introns, odd ribosomes, and small enigmatic genomes across a large radiation of phyla.</title>
        <authorList>
            <person name="Brown C.T."/>
            <person name="Hug L.A."/>
            <person name="Thomas B.C."/>
            <person name="Sharon I."/>
            <person name="Castelle C.J."/>
            <person name="Singh A."/>
            <person name="Wilkins M.J."/>
            <person name="Williams K.H."/>
            <person name="Banfield J.F."/>
        </authorList>
    </citation>
    <scope>NUCLEOTIDE SEQUENCE [LARGE SCALE GENOMIC DNA]</scope>
</reference>
<name>A0A837IHW8_9BACT</name>
<evidence type="ECO:0008006" key="3">
    <source>
        <dbReference type="Google" id="ProtNLM"/>
    </source>
</evidence>
<dbReference type="EMBL" id="LCHP01000004">
    <property type="protein sequence ID" value="KKT36774.1"/>
    <property type="molecule type" value="Genomic_DNA"/>
</dbReference>
<evidence type="ECO:0000313" key="1">
    <source>
        <dbReference type="EMBL" id="KKT36774.1"/>
    </source>
</evidence>
<sequence length="169" mass="18735">MIKKIIIPKLYKTIPKDFTLKLSKITVITGENNVGKTNFINEIFSGNVAFCDENDEVILGLEPEIVFISAENIKPSDSECKTSAKTSGLVENLANLFSNLGIDFELKNEDKITDSLNELIAEANKNIKKFTGENAHTIEINHNDKLDAKVIIQGLIKDITGTRVAKKEN</sequence>